<keyword evidence="3" id="KW-1003">Cell membrane</keyword>
<evidence type="ECO:0000256" key="3">
    <source>
        <dbReference type="ARBA" id="ARBA00022475"/>
    </source>
</evidence>
<keyword evidence="5 8" id="KW-1133">Transmembrane helix</keyword>
<evidence type="ECO:0000313" key="10">
    <source>
        <dbReference type="EMBL" id="MFC3934846.1"/>
    </source>
</evidence>
<evidence type="ECO:0000259" key="9">
    <source>
        <dbReference type="Pfam" id="PF04239"/>
    </source>
</evidence>
<evidence type="ECO:0000256" key="6">
    <source>
        <dbReference type="ARBA" id="ARBA00023136"/>
    </source>
</evidence>
<evidence type="ECO:0000256" key="4">
    <source>
        <dbReference type="ARBA" id="ARBA00022692"/>
    </source>
</evidence>
<dbReference type="PANTHER" id="PTHR34582">
    <property type="entry name" value="UPF0702 TRANSMEMBRANE PROTEIN YCAP"/>
    <property type="match status" value="1"/>
</dbReference>
<reference evidence="11" key="1">
    <citation type="journal article" date="2019" name="Int. J. Syst. Evol. Microbiol.">
        <title>The Global Catalogue of Microorganisms (GCM) 10K type strain sequencing project: providing services to taxonomists for standard genome sequencing and annotation.</title>
        <authorList>
            <consortium name="The Broad Institute Genomics Platform"/>
            <consortium name="The Broad Institute Genome Sequencing Center for Infectious Disease"/>
            <person name="Wu L."/>
            <person name="Ma J."/>
        </authorList>
    </citation>
    <scope>NUCLEOTIDE SEQUENCE [LARGE SCALE GENOMIC DNA]</scope>
    <source>
        <strain evidence="11">CCUG 2113</strain>
    </source>
</reference>
<dbReference type="Gene3D" id="3.30.240.20">
    <property type="entry name" value="bsu07140 like domains"/>
    <property type="match status" value="1"/>
</dbReference>
<comment type="caution">
    <text evidence="10">The sequence shown here is derived from an EMBL/GenBank/DDBJ whole genome shotgun (WGS) entry which is preliminary data.</text>
</comment>
<dbReference type="EMBL" id="JBHSAJ010000025">
    <property type="protein sequence ID" value="MFC3934846.1"/>
    <property type="molecule type" value="Genomic_DNA"/>
</dbReference>
<dbReference type="InterPro" id="IPR007353">
    <property type="entry name" value="DUF421"/>
</dbReference>
<evidence type="ECO:0000256" key="8">
    <source>
        <dbReference type="SAM" id="Phobius"/>
    </source>
</evidence>
<dbReference type="Pfam" id="PF04239">
    <property type="entry name" value="DUF421"/>
    <property type="match status" value="1"/>
</dbReference>
<feature type="compositionally biased region" description="Basic and acidic residues" evidence="7">
    <location>
        <begin position="122"/>
        <end position="149"/>
    </location>
</feature>
<evidence type="ECO:0000256" key="1">
    <source>
        <dbReference type="ARBA" id="ARBA00004651"/>
    </source>
</evidence>
<accession>A0ABV8D8P2</accession>
<comment type="similarity">
    <text evidence="2">Belongs to the UPF0702 family.</text>
</comment>
<proteinExistence type="inferred from homology"/>
<dbReference type="InterPro" id="IPR023090">
    <property type="entry name" value="UPF0702_alpha/beta_dom_sf"/>
</dbReference>
<evidence type="ECO:0000256" key="7">
    <source>
        <dbReference type="SAM" id="MobiDB-lite"/>
    </source>
</evidence>
<gene>
    <name evidence="10" type="ORF">ACFOW3_09420</name>
</gene>
<keyword evidence="6 8" id="KW-0472">Membrane</keyword>
<organism evidence="10 11">
    <name type="scientific">Acidovorax facilis</name>
    <dbReference type="NCBI Taxonomy" id="12917"/>
    <lineage>
        <taxon>Bacteria</taxon>
        <taxon>Pseudomonadati</taxon>
        <taxon>Pseudomonadota</taxon>
        <taxon>Betaproteobacteria</taxon>
        <taxon>Burkholderiales</taxon>
        <taxon>Comamonadaceae</taxon>
        <taxon>Acidovorax</taxon>
    </lineage>
</organism>
<feature type="transmembrane region" description="Helical" evidence="8">
    <location>
        <begin position="6"/>
        <end position="26"/>
    </location>
</feature>
<evidence type="ECO:0000256" key="5">
    <source>
        <dbReference type="ARBA" id="ARBA00022989"/>
    </source>
</evidence>
<name>A0ABV8D8P2_9BURK</name>
<evidence type="ECO:0000256" key="2">
    <source>
        <dbReference type="ARBA" id="ARBA00006448"/>
    </source>
</evidence>
<dbReference type="Proteomes" id="UP001595693">
    <property type="component" value="Unassembled WGS sequence"/>
</dbReference>
<feature type="region of interest" description="Disordered" evidence="7">
    <location>
        <begin position="118"/>
        <end position="149"/>
    </location>
</feature>
<sequence length="149" mass="16196">MIGNDNSVLGAAAGAAILVILSSLLNRATSRNVKVRAVLEGSPVLLVQEGKVEKEMMRKFDVSDNDLLAAIRKQGIIRLCDVAFAILELDGSISVIKTDDDVRPHDCLPFEVAGKESYAAEDAPKGETRMQHEHSEHDRAKDKKQPSSC</sequence>
<keyword evidence="11" id="KW-1185">Reference proteome</keyword>
<dbReference type="RefSeq" id="WP_233250417.1">
    <property type="nucleotide sequence ID" value="NZ_JAMXAX010000145.1"/>
</dbReference>
<protein>
    <submittedName>
        <fullName evidence="10">DUF421 domain-containing protein</fullName>
    </submittedName>
</protein>
<feature type="domain" description="YetF C-terminal" evidence="9">
    <location>
        <begin position="31"/>
        <end position="104"/>
    </location>
</feature>
<keyword evidence="4 8" id="KW-0812">Transmembrane</keyword>
<comment type="subcellular location">
    <subcellularLocation>
        <location evidence="1">Cell membrane</location>
        <topology evidence="1">Multi-pass membrane protein</topology>
    </subcellularLocation>
</comment>
<evidence type="ECO:0000313" key="11">
    <source>
        <dbReference type="Proteomes" id="UP001595693"/>
    </source>
</evidence>
<dbReference type="PANTHER" id="PTHR34582:SF6">
    <property type="entry name" value="UPF0702 TRANSMEMBRANE PROTEIN YCAP"/>
    <property type="match status" value="1"/>
</dbReference>